<dbReference type="InterPro" id="IPR020556">
    <property type="entry name" value="Amidase_CS"/>
</dbReference>
<organism evidence="3 4">
    <name type="scientific">Granulicatella elegans ATCC 700633</name>
    <dbReference type="NCBI Taxonomy" id="626369"/>
    <lineage>
        <taxon>Bacteria</taxon>
        <taxon>Bacillati</taxon>
        <taxon>Bacillota</taxon>
        <taxon>Bacilli</taxon>
        <taxon>Lactobacillales</taxon>
        <taxon>Carnobacteriaceae</taxon>
        <taxon>Granulicatella</taxon>
    </lineage>
</organism>
<evidence type="ECO:0000259" key="2">
    <source>
        <dbReference type="Pfam" id="PF01425"/>
    </source>
</evidence>
<keyword evidence="4" id="KW-1185">Reference proteome</keyword>
<dbReference type="STRING" id="626369.HMPREF0446_00972"/>
<dbReference type="InterPro" id="IPR000120">
    <property type="entry name" value="Amidase"/>
</dbReference>
<dbReference type="Gene3D" id="3.90.1300.10">
    <property type="entry name" value="Amidase signature (AS) domain"/>
    <property type="match status" value="1"/>
</dbReference>
<dbReference type="eggNOG" id="COG0154">
    <property type="taxonomic scope" value="Bacteria"/>
</dbReference>
<dbReference type="HOGENOM" id="CLU_009600_0_4_9"/>
<comment type="similarity">
    <text evidence="1">Belongs to the amidase family.</text>
</comment>
<protein>
    <recommendedName>
        <fullName evidence="2">Amidase domain-containing protein</fullName>
    </recommendedName>
</protein>
<proteinExistence type="inferred from homology"/>
<dbReference type="InterPro" id="IPR023631">
    <property type="entry name" value="Amidase_dom"/>
</dbReference>
<reference evidence="3" key="2">
    <citation type="submission" date="2011-10" db="EMBL/GenBank/DDBJ databases">
        <title>The Genome Sequence of Granulicatella elegans ATCC 700633.</title>
        <authorList>
            <consortium name="The Broad Institute Genome Sequencing Platform"/>
            <consortium name="The Broad Institute Genome Sequencing Center for Infectious Disease"/>
            <person name="Earl A."/>
            <person name="Ward D."/>
            <person name="Feldgarden M."/>
            <person name="Gevers D."/>
            <person name="Sibley C.D."/>
            <person name="Field T.R."/>
            <person name="Grinwis M."/>
            <person name="Eshaghurshan C.S."/>
            <person name="Surette M.G."/>
            <person name="Young S.K."/>
            <person name="Zeng Q."/>
            <person name="Gargeya S."/>
            <person name="Fitzgerald M."/>
            <person name="Haas B."/>
            <person name="Abouelleil A."/>
            <person name="Alvarado L."/>
            <person name="Arachchi H.M."/>
            <person name="Berlin A."/>
            <person name="Brown A."/>
            <person name="Chapman S.B."/>
            <person name="Chen Z."/>
            <person name="Dunbar C."/>
            <person name="Freedman E."/>
            <person name="Gearin G."/>
            <person name="Goldberg J."/>
            <person name="Griggs A."/>
            <person name="Gujja S."/>
            <person name="Heiman D."/>
            <person name="Howarth C."/>
            <person name="Larson L."/>
            <person name="Lui A."/>
            <person name="MacDonald P.J.P."/>
            <person name="Montmayeur A."/>
            <person name="Murphy C."/>
            <person name="Neiman D."/>
            <person name="Pearson M."/>
            <person name="Priest M."/>
            <person name="Roberts A."/>
            <person name="Saif S."/>
            <person name="Shea T."/>
            <person name="Shenoy N."/>
            <person name="Sisk P."/>
            <person name="Stolte C."/>
            <person name="Sykes S."/>
            <person name="Wortman J."/>
            <person name="Nusbaum C."/>
            <person name="Birren B."/>
        </authorList>
    </citation>
    <scope>NUCLEOTIDE SEQUENCE [LARGE SCALE GENOMIC DNA]</scope>
    <source>
        <strain evidence="3">ATCC 700633</strain>
    </source>
</reference>
<feature type="domain" description="Amidase" evidence="2">
    <location>
        <begin position="21"/>
        <end position="468"/>
    </location>
</feature>
<dbReference type="SUPFAM" id="SSF75304">
    <property type="entry name" value="Amidase signature (AS) enzymes"/>
    <property type="match status" value="1"/>
</dbReference>
<evidence type="ECO:0000313" key="3">
    <source>
        <dbReference type="EMBL" id="EEW92984.1"/>
    </source>
</evidence>
<dbReference type="Pfam" id="PF01425">
    <property type="entry name" value="Amidase"/>
    <property type="match status" value="1"/>
</dbReference>
<accession>D0BLW9</accession>
<reference evidence="3" key="1">
    <citation type="submission" date="2009-09" db="EMBL/GenBank/DDBJ databases">
        <authorList>
            <consortium name="The Broad Institute Genome Sequencing Platform"/>
            <person name="Ward D."/>
            <person name="Feldgarden M."/>
            <person name="Earl A."/>
            <person name="Young S.K."/>
            <person name="Zeng Q."/>
            <person name="Koehrsen M."/>
            <person name="Alvarado L."/>
            <person name="Berlin A."/>
            <person name="Bochicchio J."/>
            <person name="Borenstein D."/>
            <person name="Chapman S.B."/>
            <person name="Chen Z."/>
            <person name="Engels R."/>
            <person name="Freedman E."/>
            <person name="Gellesch M."/>
            <person name="Goldberg J."/>
            <person name="Griggs A."/>
            <person name="Gujja S."/>
            <person name="Heilman E."/>
            <person name="Heiman D."/>
            <person name="Hepburn T."/>
            <person name="Howarth C."/>
            <person name="Jen D."/>
            <person name="Larson L."/>
            <person name="Lewis B."/>
            <person name="Mehta T."/>
            <person name="Park D."/>
            <person name="Pearson M."/>
            <person name="Roberts A."/>
            <person name="Saif S."/>
            <person name="Shea T."/>
            <person name="Shenoy N."/>
            <person name="Sisk P."/>
            <person name="Stolte C."/>
            <person name="Sykes S."/>
            <person name="Thomson T."/>
            <person name="Walk T."/>
            <person name="White J."/>
            <person name="Yandava C."/>
            <person name="Sibley C.D."/>
            <person name="Field T.R."/>
            <person name="Grinwis M."/>
            <person name="Eshaghurshan C.S."/>
            <person name="Surette M.G."/>
            <person name="Haas B."/>
            <person name="Nusbaum C."/>
            <person name="Birren B."/>
        </authorList>
    </citation>
    <scope>NUCLEOTIDE SEQUENCE [LARGE SCALE GENOMIC DNA]</scope>
    <source>
        <strain evidence="3">ATCC 700633</strain>
    </source>
</reference>
<sequence>MFRDATSMAQAVRDKQVSPLELVLETIEKAERLNPRLNAIVSTRYEEAIEEAKKFQVNNQPFAGVPLFLKDLGQEKKGTPCTYGSRLFKDYICHETSHFVKRLEELGFVILGRTNTPEFGYKMVSDAQLHGPVRHFLDETVNAGGSSGGAAAIVAAGISPMSAASDGGGSIRVPASHNGLIGLKPTRGRVPVGPGSYRGWNGATVQFALTKTVRDTRNLLWHLQTCQLESPFPLPLLQEENLFSLKLNRPLKVGMLLKHPIGGKVSSEVEQVVRQMAKKFEVDGHEVSEIVEDPINGIELQKGFYLISGAETVVMFQKMEKQLQRPMTRFDMELMTWVMYQSGLMVTGADYARVAGDWDRYAEAMMQLHDTYDVLLLPTVANTAPKQDAYSLDADLIEKMEHIHELSHEERQEIVWKMFESSVEDTPFTQRMNITGQTAISLPVGHSQEGMPVGVQLVAAKGREDLLLMIAEQWEQDELWKF</sequence>
<dbReference type="InterPro" id="IPR036928">
    <property type="entry name" value="AS_sf"/>
</dbReference>
<evidence type="ECO:0000313" key="4">
    <source>
        <dbReference type="Proteomes" id="UP000002939"/>
    </source>
</evidence>
<name>D0BLW9_9LACT</name>
<dbReference type="EMBL" id="ACRF02000016">
    <property type="protein sequence ID" value="EEW92984.1"/>
    <property type="molecule type" value="Genomic_DNA"/>
</dbReference>
<dbReference type="Proteomes" id="UP000002939">
    <property type="component" value="Unassembled WGS sequence"/>
</dbReference>
<comment type="caution">
    <text evidence="3">The sequence shown here is derived from an EMBL/GenBank/DDBJ whole genome shotgun (WGS) entry which is preliminary data.</text>
</comment>
<dbReference type="PANTHER" id="PTHR11895:SF7">
    <property type="entry name" value="GLUTAMYL-TRNA(GLN) AMIDOTRANSFERASE SUBUNIT A, MITOCHONDRIAL"/>
    <property type="match status" value="1"/>
</dbReference>
<dbReference type="OrthoDB" id="9811471at2"/>
<dbReference type="AlphaFoldDB" id="D0BLW9"/>
<dbReference type="NCBIfam" id="NF005099">
    <property type="entry name" value="PRK06529.1"/>
    <property type="match status" value="1"/>
</dbReference>
<gene>
    <name evidence="3" type="ORF">HMPREF0446_00972</name>
</gene>
<dbReference type="GO" id="GO:0003824">
    <property type="term" value="F:catalytic activity"/>
    <property type="evidence" value="ECO:0007669"/>
    <property type="project" value="InterPro"/>
</dbReference>
<dbReference type="PROSITE" id="PS00571">
    <property type="entry name" value="AMIDASES"/>
    <property type="match status" value="1"/>
</dbReference>
<dbReference type="PANTHER" id="PTHR11895">
    <property type="entry name" value="TRANSAMIDASE"/>
    <property type="match status" value="1"/>
</dbReference>
<evidence type="ECO:0000256" key="1">
    <source>
        <dbReference type="ARBA" id="ARBA00009199"/>
    </source>
</evidence>
<dbReference type="RefSeq" id="WP_006703248.1">
    <property type="nucleotide sequence ID" value="NZ_KI391971.1"/>
</dbReference>